<dbReference type="AlphaFoldDB" id="A0A177T809"/>
<dbReference type="EMBL" id="LWDF02000311">
    <property type="protein sequence ID" value="KAE8250560.1"/>
    <property type="molecule type" value="Genomic_DNA"/>
</dbReference>
<dbReference type="SUPFAM" id="SSF52833">
    <property type="entry name" value="Thioredoxin-like"/>
    <property type="match status" value="2"/>
</dbReference>
<dbReference type="GO" id="GO:0006457">
    <property type="term" value="P:protein folding"/>
    <property type="evidence" value="ECO:0007669"/>
    <property type="project" value="TreeGrafter"/>
</dbReference>
<reference evidence="1" key="1">
    <citation type="submission" date="2016-04" db="EMBL/GenBank/DDBJ databases">
        <authorList>
            <person name="Nguyen H.D."/>
            <person name="Samba Siva P."/>
            <person name="Cullis J."/>
            <person name="Levesque C.A."/>
            <person name="Hambleton S."/>
        </authorList>
    </citation>
    <scope>NUCLEOTIDE SEQUENCE</scope>
    <source>
        <strain evidence="1">DAOMC 236416</strain>
    </source>
</reference>
<keyword evidence="2" id="KW-1185">Reference proteome</keyword>
<dbReference type="InterPro" id="IPR036249">
    <property type="entry name" value="Thioredoxin-like_sf"/>
</dbReference>
<dbReference type="InterPro" id="IPR051063">
    <property type="entry name" value="PDI"/>
</dbReference>
<gene>
    <name evidence="1" type="ORF">A4X13_0g4616</name>
</gene>
<dbReference type="PANTHER" id="PTHR45672">
    <property type="entry name" value="PROTEIN DISULFIDE-ISOMERASE C17H9.14C-RELATED"/>
    <property type="match status" value="1"/>
</dbReference>
<protein>
    <submittedName>
        <fullName evidence="1">Uncharacterized protein</fullName>
    </submittedName>
</protein>
<dbReference type="Proteomes" id="UP000077521">
    <property type="component" value="Unassembled WGS sequence"/>
</dbReference>
<dbReference type="GO" id="GO:0003756">
    <property type="term" value="F:protein disulfide isomerase activity"/>
    <property type="evidence" value="ECO:0007669"/>
    <property type="project" value="TreeGrafter"/>
</dbReference>
<name>A0A177T809_9BASI</name>
<dbReference type="PANTHER" id="PTHR45672:SF11">
    <property type="entry name" value="PROTEIN DISULFIDE-ISOMERASE C17H9.14C"/>
    <property type="match status" value="1"/>
</dbReference>
<organism evidence="1 2">
    <name type="scientific">Tilletia indica</name>
    <dbReference type="NCBI Taxonomy" id="43049"/>
    <lineage>
        <taxon>Eukaryota</taxon>
        <taxon>Fungi</taxon>
        <taxon>Dikarya</taxon>
        <taxon>Basidiomycota</taxon>
        <taxon>Ustilaginomycotina</taxon>
        <taxon>Exobasidiomycetes</taxon>
        <taxon>Tilletiales</taxon>
        <taxon>Tilletiaceae</taxon>
        <taxon>Tilletia</taxon>
    </lineage>
</organism>
<dbReference type="PRINTS" id="PR00421">
    <property type="entry name" value="THIOREDOXIN"/>
</dbReference>
<dbReference type="PROSITE" id="PS51352">
    <property type="entry name" value="THIOREDOXIN_2"/>
    <property type="match status" value="1"/>
</dbReference>
<evidence type="ECO:0000313" key="2">
    <source>
        <dbReference type="Proteomes" id="UP000077521"/>
    </source>
</evidence>
<dbReference type="InterPro" id="IPR013766">
    <property type="entry name" value="Thioredoxin_domain"/>
</dbReference>
<dbReference type="Pfam" id="PF00085">
    <property type="entry name" value="Thioredoxin"/>
    <property type="match status" value="1"/>
</dbReference>
<evidence type="ECO:0000313" key="1">
    <source>
        <dbReference type="EMBL" id="KAE8250560.1"/>
    </source>
</evidence>
<comment type="caution">
    <text evidence="1">The sequence shown here is derived from an EMBL/GenBank/DDBJ whole genome shotgun (WGS) entry which is preliminary data.</text>
</comment>
<proteinExistence type="predicted"/>
<dbReference type="GO" id="GO:0005783">
    <property type="term" value="C:endoplasmic reticulum"/>
    <property type="evidence" value="ECO:0007669"/>
    <property type="project" value="TreeGrafter"/>
</dbReference>
<reference evidence="1" key="2">
    <citation type="journal article" date="2019" name="IMA Fungus">
        <title>Genome sequencing and comparison of five Tilletia species to identify candidate genes for the detection of regulated species infecting wheat.</title>
        <authorList>
            <person name="Nguyen H.D.T."/>
            <person name="Sultana T."/>
            <person name="Kesanakurti P."/>
            <person name="Hambleton S."/>
        </authorList>
    </citation>
    <scope>NUCLEOTIDE SEQUENCE</scope>
    <source>
        <strain evidence="1">DAOMC 236416</strain>
    </source>
</reference>
<accession>A0A177T809</accession>
<sequence>MARIDSLRQVHTMSVPFLLLFLVLALTSTIVHANPYAAHATAPIQDLTSTEKFDAALLKAGRTSPLLLVHFHGRCSACGDMAQAYASAAERASKAEGADLVLRDVVFGRVDGKGNEGLMERYGVEGNGPSSEGGGPSELETKKQSKKNGGKSIQGYPILVFTKASAEPLIIPFEKDDDNNKESDVDSKAKATAKADAILSFARDQIRAQSPAKTSNSIVQAAMKEGVLALNADTFHAVVEDETKDVFVKFYAPWCSHCKTLAPRYAKVATLFAQHPTCMVTTFNSDPPAERAIAKQHKIRGFPTLKFFPAKNNPRTNATKAEPEVYRGARTPEALVQFLNERCGTEMVLPTMKEQMGSWVDSWKLKLGLGGGGGKDGRGREL</sequence>
<dbReference type="Gene3D" id="3.40.30.10">
    <property type="entry name" value="Glutaredoxin"/>
    <property type="match status" value="2"/>
</dbReference>